<evidence type="ECO:0000256" key="10">
    <source>
        <dbReference type="PIRSR" id="PIRSR001558-1"/>
    </source>
</evidence>
<evidence type="ECO:0000256" key="1">
    <source>
        <dbReference type="ARBA" id="ARBA00004965"/>
    </source>
</evidence>
<dbReference type="GO" id="GO:0043295">
    <property type="term" value="F:glutathione binding"/>
    <property type="evidence" value="ECO:0007669"/>
    <property type="project" value="TreeGrafter"/>
</dbReference>
<name>A0A8J6C5A5_DIALT</name>
<dbReference type="Gene3D" id="3.30.470.20">
    <property type="entry name" value="ATP-grasp fold, B domain"/>
    <property type="match status" value="2"/>
</dbReference>
<evidence type="ECO:0000256" key="6">
    <source>
        <dbReference type="ARBA" id="ARBA00022723"/>
    </source>
</evidence>
<dbReference type="OrthoDB" id="2020073at2759"/>
<comment type="caution">
    <text evidence="14">The sequence shown here is derived from an EMBL/GenBank/DDBJ whole genome shotgun (WGS) entry which is preliminary data.</text>
</comment>
<feature type="region of interest" description="Disordered" evidence="12">
    <location>
        <begin position="483"/>
        <end position="528"/>
    </location>
</feature>
<keyword evidence="9 11" id="KW-0460">Magnesium</keyword>
<dbReference type="SUPFAM" id="SSF56059">
    <property type="entry name" value="Glutathione synthetase ATP-binding domain-like"/>
    <property type="match status" value="2"/>
</dbReference>
<feature type="binding site" evidence="10">
    <location>
        <begin position="546"/>
        <end position="555"/>
    </location>
    <ligand>
        <name>ATP</name>
        <dbReference type="ChEBI" id="CHEBI:30616"/>
    </ligand>
</feature>
<feature type="compositionally biased region" description="Low complexity" evidence="12">
    <location>
        <begin position="231"/>
        <end position="244"/>
    </location>
</feature>
<evidence type="ECO:0000313" key="14">
    <source>
        <dbReference type="EMBL" id="KAG8459051.1"/>
    </source>
</evidence>
<keyword evidence="6 11" id="KW-0479">Metal-binding</keyword>
<dbReference type="Gene3D" id="1.10.1080.10">
    <property type="entry name" value="Glutathione Synthetase, Chain A, domain 3"/>
    <property type="match status" value="1"/>
</dbReference>
<keyword evidence="5" id="KW-0317">Glutathione biosynthesis</keyword>
<feature type="binding site" evidence="10">
    <location>
        <position position="634"/>
    </location>
    <ligand>
        <name>ATP</name>
        <dbReference type="ChEBI" id="CHEBI:30616"/>
    </ligand>
</feature>
<feature type="region of interest" description="Disordered" evidence="12">
    <location>
        <begin position="220"/>
        <end position="246"/>
    </location>
</feature>
<keyword evidence="8 10" id="KW-0067">ATP-binding</keyword>
<dbReference type="Pfam" id="PF03917">
    <property type="entry name" value="GSH_synth_ATP"/>
    <property type="match status" value="2"/>
</dbReference>
<feature type="binding site" evidence="10">
    <location>
        <position position="632"/>
    </location>
    <ligand>
        <name>substrate</name>
    </ligand>
</feature>
<dbReference type="SUPFAM" id="SSF52440">
    <property type="entry name" value="PreATP-grasp domain"/>
    <property type="match status" value="1"/>
</dbReference>
<feature type="binding site" evidence="10">
    <location>
        <begin position="579"/>
        <end position="582"/>
    </location>
    <ligand>
        <name>ATP</name>
        <dbReference type="ChEBI" id="CHEBI:30616"/>
    </ligand>
</feature>
<dbReference type="Gene3D" id="3.30.1490.50">
    <property type="match status" value="1"/>
</dbReference>
<dbReference type="InterPro" id="IPR014042">
    <property type="entry name" value="Glutathione_synthase_a-hlx"/>
</dbReference>
<feature type="binding site" evidence="11">
    <location>
        <position position="550"/>
    </location>
    <ligand>
        <name>Mg(2+)</name>
        <dbReference type="ChEBI" id="CHEBI:18420"/>
    </ligand>
</feature>
<evidence type="ECO:0000256" key="8">
    <source>
        <dbReference type="ARBA" id="ARBA00022840"/>
    </source>
</evidence>
<evidence type="ECO:0000256" key="3">
    <source>
        <dbReference type="ARBA" id="ARBA00012214"/>
    </source>
</evidence>
<dbReference type="GO" id="GO:0005524">
    <property type="term" value="F:ATP binding"/>
    <property type="evidence" value="ECO:0007669"/>
    <property type="project" value="UniProtKB-KW"/>
</dbReference>
<keyword evidence="7 10" id="KW-0547">Nucleotide-binding</keyword>
<evidence type="ECO:0000256" key="11">
    <source>
        <dbReference type="PIRSR" id="PIRSR001558-2"/>
    </source>
</evidence>
<keyword evidence="15" id="KW-1185">Reference proteome</keyword>
<evidence type="ECO:0000313" key="15">
    <source>
        <dbReference type="Proteomes" id="UP000751190"/>
    </source>
</evidence>
<feature type="binding site" evidence="10">
    <location>
        <position position="557"/>
    </location>
    <ligand>
        <name>ATP</name>
        <dbReference type="ChEBI" id="CHEBI:30616"/>
    </ligand>
</feature>
<feature type="binding site" evidence="10">
    <location>
        <position position="640"/>
    </location>
    <ligand>
        <name>ATP</name>
        <dbReference type="ChEBI" id="CHEBI:30616"/>
    </ligand>
</feature>
<organism evidence="14 15">
    <name type="scientific">Diacronema lutheri</name>
    <name type="common">Unicellular marine alga</name>
    <name type="synonym">Monochrysis lutheri</name>
    <dbReference type="NCBI Taxonomy" id="2081491"/>
    <lineage>
        <taxon>Eukaryota</taxon>
        <taxon>Haptista</taxon>
        <taxon>Haptophyta</taxon>
        <taxon>Pavlovophyceae</taxon>
        <taxon>Pavlovales</taxon>
        <taxon>Pavlovaceae</taxon>
        <taxon>Diacronema</taxon>
    </lineage>
</organism>
<dbReference type="InterPro" id="IPR005615">
    <property type="entry name" value="Glutathione_synthase"/>
</dbReference>
<evidence type="ECO:0000256" key="2">
    <source>
        <dbReference type="ARBA" id="ARBA00010385"/>
    </source>
</evidence>
<dbReference type="OMA" id="TCIRENA"/>
<dbReference type="PANTHER" id="PTHR11130:SF0">
    <property type="entry name" value="GLUTATHIONE SYNTHETASE"/>
    <property type="match status" value="1"/>
</dbReference>
<dbReference type="InterPro" id="IPR004887">
    <property type="entry name" value="GSH_synth_subst-bd"/>
</dbReference>
<dbReference type="Gene3D" id="3.40.50.1760">
    <property type="entry name" value="Glutathione synthase, substrate-binding domain superfamily, eukaryotic"/>
    <property type="match status" value="1"/>
</dbReference>
<evidence type="ECO:0000256" key="5">
    <source>
        <dbReference type="ARBA" id="ARBA00022684"/>
    </source>
</evidence>
<dbReference type="InterPro" id="IPR037013">
    <property type="entry name" value="GSH-S_sub-bd_sf"/>
</dbReference>
<accession>A0A8J6C5A5</accession>
<feature type="binding site" evidence="10">
    <location>
        <position position="316"/>
    </location>
    <ligand>
        <name>substrate</name>
    </ligand>
</feature>
<dbReference type="GO" id="GO:0046872">
    <property type="term" value="F:metal ion binding"/>
    <property type="evidence" value="ECO:0007669"/>
    <property type="project" value="UniProtKB-KW"/>
</dbReference>
<evidence type="ECO:0000256" key="12">
    <source>
        <dbReference type="SAM" id="MobiDB-lite"/>
    </source>
</evidence>
<dbReference type="InterPro" id="IPR014709">
    <property type="entry name" value="Glutathione_synthase_C_euk"/>
</dbReference>
<protein>
    <recommendedName>
        <fullName evidence="3">glutathione synthase</fullName>
        <ecNumber evidence="3">6.3.2.3</ecNumber>
    </recommendedName>
</protein>
<dbReference type="PIRSF" id="PIRSF001558">
    <property type="entry name" value="GSHase"/>
    <property type="match status" value="1"/>
</dbReference>
<evidence type="ECO:0000256" key="9">
    <source>
        <dbReference type="ARBA" id="ARBA00022842"/>
    </source>
</evidence>
<feature type="compositionally biased region" description="Low complexity" evidence="12">
    <location>
        <begin position="483"/>
        <end position="495"/>
    </location>
</feature>
<dbReference type="GO" id="GO:0004363">
    <property type="term" value="F:glutathione synthase activity"/>
    <property type="evidence" value="ECO:0007669"/>
    <property type="project" value="UniProtKB-EC"/>
</dbReference>
<dbReference type="UniPathway" id="UPA00142">
    <property type="reaction ID" value="UER00210"/>
</dbReference>
<evidence type="ECO:0000256" key="4">
    <source>
        <dbReference type="ARBA" id="ARBA00022598"/>
    </source>
</evidence>
<evidence type="ECO:0000256" key="7">
    <source>
        <dbReference type="ARBA" id="ARBA00022741"/>
    </source>
</evidence>
<comment type="similarity">
    <text evidence="2">Belongs to the eukaryotic GSH synthase family.</text>
</comment>
<feature type="binding site" evidence="10">
    <location>
        <position position="429"/>
    </location>
    <ligand>
        <name>ATP</name>
        <dbReference type="ChEBI" id="CHEBI:30616"/>
    </ligand>
</feature>
<dbReference type="Proteomes" id="UP000751190">
    <property type="component" value="Unassembled WGS sequence"/>
</dbReference>
<dbReference type="Pfam" id="PF03199">
    <property type="entry name" value="GSH_synthase"/>
    <property type="match status" value="1"/>
</dbReference>
<comment type="cofactor">
    <cofactor evidence="11">
        <name>Mg(2+)</name>
        <dbReference type="ChEBI" id="CHEBI:18420"/>
    </cofactor>
    <text evidence="11">Binds 1 Mg(2+) ion per subunit.</text>
</comment>
<gene>
    <name evidence="14" type="ORF">KFE25_006596</name>
</gene>
<comment type="pathway">
    <text evidence="1">Sulfur metabolism; glutathione biosynthesis; glutathione from L-cysteine and L-glutamate: step 2/2.</text>
</comment>
<dbReference type="EC" id="6.3.2.3" evidence="3"/>
<sequence length="656" mass="67549">MPTPRTLALASALAGAGAALIALARHLAKRRAAAAAPRAALDPTEEAAVGAAVAYAACNGLLMRGAPAGSANWVHCPFALQPMPFPRAEFERAVRLAPLFGRLVHRVASDAQWLHDALDATALGDPFTQRLLAISRAVHAEGDTQPIRLGLFRSDYMLHGPGLQARALGVGGGNGGTTRPHSLLQVELNTIAASFGCLSALVSRMHAALAPPPIADAALAATPASPPPPLARGGSSRGGSSLRPVVEQPLRPPAAALPRNPALSALPDALAAAVRLYIESAAASAASTGGGAACTAVRPIVVLFVVQPSERNSADQLLLAAALEERTSRAVRTVRRTLQQLAECAHLGPSACGTGGAARERALVLRGVPELCCAGAEAPAEAEVAVAYLRAGYSPDDYPSPDCWDARLLIERSLAVKCPSINYHLAGAKKVQQALAMPGAVEQFLAPDEAAEVRASFAGLWALDELDAPMRLPVGAQVAADTPACAPTEAAPADAHSAQHGDGQHGGGQHGGGQHGGGQHGGGQHGGGVETLRQRLLRQPADFVLKPQREGGGNNFYGDAIPPKLASLAPGDEAAYILMERIRPPVHHGRLLVRGEVARRMSTLSELGILSAFLCGTEGEEVRNEYAGHLLRTKAEAADEGGVAAGFAVLDSPLLV</sequence>
<keyword evidence="4" id="KW-0436">Ligase</keyword>
<dbReference type="PANTHER" id="PTHR11130">
    <property type="entry name" value="GLUTATHIONE SYNTHETASE"/>
    <property type="match status" value="1"/>
</dbReference>
<dbReference type="GO" id="GO:0005829">
    <property type="term" value="C:cytosol"/>
    <property type="evidence" value="ECO:0007669"/>
    <property type="project" value="TreeGrafter"/>
</dbReference>
<feature type="binding site" evidence="10">
    <location>
        <position position="606"/>
    </location>
    <ligand>
        <name>ATP</name>
        <dbReference type="ChEBI" id="CHEBI:30616"/>
    </ligand>
</feature>
<evidence type="ECO:0000259" key="13">
    <source>
        <dbReference type="Pfam" id="PF03199"/>
    </source>
</evidence>
<dbReference type="InterPro" id="IPR014049">
    <property type="entry name" value="Glutathione_synthase_N_euk"/>
</dbReference>
<proteinExistence type="inferred from homology"/>
<feature type="domain" description="Glutathione synthase substrate-binding" evidence="13">
    <location>
        <begin position="301"/>
        <end position="426"/>
    </location>
</feature>
<feature type="compositionally biased region" description="Gly residues" evidence="12">
    <location>
        <begin position="504"/>
        <end position="528"/>
    </location>
</feature>
<dbReference type="EMBL" id="JAGTXO010000045">
    <property type="protein sequence ID" value="KAG8459051.1"/>
    <property type="molecule type" value="Genomic_DNA"/>
</dbReference>
<dbReference type="AlphaFoldDB" id="A0A8J6C5A5"/>
<reference evidence="14" key="1">
    <citation type="submission" date="2021-05" db="EMBL/GenBank/DDBJ databases">
        <title>The genome of the haptophyte Pavlova lutheri (Diacronema luteri, Pavlovales) - a model for lipid biosynthesis in eukaryotic algae.</title>
        <authorList>
            <person name="Hulatt C.J."/>
            <person name="Posewitz M.C."/>
        </authorList>
    </citation>
    <scope>NUCLEOTIDE SEQUENCE</scope>
    <source>
        <strain evidence="14">NIVA-4/92</strain>
    </source>
</reference>
<dbReference type="Gene3D" id="3.30.1490.80">
    <property type="match status" value="1"/>
</dbReference>
<dbReference type="InterPro" id="IPR016185">
    <property type="entry name" value="PreATP-grasp_dom_sf"/>
</dbReference>